<keyword evidence="2" id="KW-1185">Reference proteome</keyword>
<dbReference type="RefSeq" id="WP_175504137.1">
    <property type="nucleotide sequence ID" value="NZ_CP054840.1"/>
</dbReference>
<dbReference type="Proteomes" id="UP000509579">
    <property type="component" value="Chromosome"/>
</dbReference>
<gene>
    <name evidence="1" type="ORF">HUK68_10750</name>
</gene>
<reference evidence="1 2" key="1">
    <citation type="submission" date="2020-06" db="EMBL/GenBank/DDBJ databases">
        <title>Acidovorax antarctica sp. nov., isolated from Corinth ice sheet soil, Antarctic Fields Peninsula.</title>
        <authorList>
            <person name="Xu Q."/>
            <person name="Peng F."/>
        </authorList>
    </citation>
    <scope>NUCLEOTIDE SEQUENCE [LARGE SCALE GENOMIC DNA]</scope>
    <source>
        <strain evidence="1 2">16-35-5</strain>
    </source>
</reference>
<protein>
    <submittedName>
        <fullName evidence="1">Uncharacterized protein</fullName>
    </submittedName>
</protein>
<name>A0A6N1X680_9BURK</name>
<dbReference type="KEGG" id="aant:HUK68_10750"/>
<proteinExistence type="predicted"/>
<sequence>MEHGASLSDLLATPAGLSRKALKLRVQMQGVEAVCRMMRAVLFRSGARMQSWVWHY</sequence>
<accession>A0A6N1X680</accession>
<organism evidence="1 2">
    <name type="scientific">Comamonas antarctica</name>
    <dbReference type="NCBI Taxonomy" id="2743470"/>
    <lineage>
        <taxon>Bacteria</taxon>
        <taxon>Pseudomonadati</taxon>
        <taxon>Pseudomonadota</taxon>
        <taxon>Betaproteobacteria</taxon>
        <taxon>Burkholderiales</taxon>
        <taxon>Comamonadaceae</taxon>
        <taxon>Comamonas</taxon>
    </lineage>
</organism>
<evidence type="ECO:0000313" key="1">
    <source>
        <dbReference type="EMBL" id="QKV53330.1"/>
    </source>
</evidence>
<evidence type="ECO:0000313" key="2">
    <source>
        <dbReference type="Proteomes" id="UP000509579"/>
    </source>
</evidence>
<dbReference type="AlphaFoldDB" id="A0A6N1X680"/>
<dbReference type="EMBL" id="CP054840">
    <property type="protein sequence ID" value="QKV53330.1"/>
    <property type="molecule type" value="Genomic_DNA"/>
</dbReference>